<evidence type="ECO:0008006" key="4">
    <source>
        <dbReference type="Google" id="ProtNLM"/>
    </source>
</evidence>
<dbReference type="Proteomes" id="UP000797356">
    <property type="component" value="Chromosome 3"/>
</dbReference>
<dbReference type="PANTHER" id="PTHR43670">
    <property type="entry name" value="HEAT SHOCK PROTEIN 26"/>
    <property type="match status" value="1"/>
</dbReference>
<dbReference type="InterPro" id="IPR008978">
    <property type="entry name" value="HSP20-like_chaperone"/>
</dbReference>
<evidence type="ECO:0000256" key="1">
    <source>
        <dbReference type="SAM" id="MobiDB-lite"/>
    </source>
</evidence>
<dbReference type="EMBL" id="CM017874">
    <property type="protein sequence ID" value="KAG1333923.1"/>
    <property type="molecule type" value="Genomic_DNA"/>
</dbReference>
<sequence>MESTLPMEVQSKRNIPAFNVHHHRNADFKKEQIRVQLDSFGNLRISGERPLADNRRSRFHKEIQTSVDCDEVRARFENGRLHVKMFPSAKAAIKIKETNAKDQPTQTQQPKTPKPSTGKDDMNVPKKQEDGKDAKLSESRKDAEKVGEKGKDQIQDEEKIKVSIWDIAGICDLSNVYDT</sequence>
<comment type="caution">
    <text evidence="2">The sequence shown here is derived from an EMBL/GenBank/DDBJ whole genome shotgun (WGS) entry which is preliminary data.</text>
</comment>
<dbReference type="AlphaFoldDB" id="A0A8K0I1F3"/>
<protein>
    <recommendedName>
        <fullName evidence="4">SHSP domain-containing protein</fullName>
    </recommendedName>
</protein>
<dbReference type="Gene3D" id="2.60.40.790">
    <property type="match status" value="1"/>
</dbReference>
<dbReference type="CDD" id="cd00298">
    <property type="entry name" value="ACD_sHsps_p23-like"/>
    <property type="match status" value="1"/>
</dbReference>
<dbReference type="GO" id="GO:0034605">
    <property type="term" value="P:cellular response to heat"/>
    <property type="evidence" value="ECO:0007669"/>
    <property type="project" value="TreeGrafter"/>
</dbReference>
<feature type="region of interest" description="Disordered" evidence="1">
    <location>
        <begin position="94"/>
        <end position="158"/>
    </location>
</feature>
<feature type="compositionally biased region" description="Basic and acidic residues" evidence="1">
    <location>
        <begin position="117"/>
        <end position="158"/>
    </location>
</feature>
<evidence type="ECO:0000313" key="2">
    <source>
        <dbReference type="EMBL" id="KAG1333923.1"/>
    </source>
</evidence>
<reference evidence="2" key="2">
    <citation type="submission" date="2019-07" db="EMBL/GenBank/DDBJ databases">
        <authorList>
            <person name="Yang Y."/>
            <person name="Bocs S."/>
            <person name="Baudouin L."/>
        </authorList>
    </citation>
    <scope>NUCLEOTIDE SEQUENCE</scope>
    <source>
        <tissue evidence="2">Spear leaf of Hainan Tall coconut</tissue>
    </source>
</reference>
<dbReference type="PANTHER" id="PTHR43670:SF114">
    <property type="entry name" value="OS05G0592000 PROTEIN"/>
    <property type="match status" value="1"/>
</dbReference>
<evidence type="ECO:0000313" key="3">
    <source>
        <dbReference type="Proteomes" id="UP000797356"/>
    </source>
</evidence>
<accession>A0A8K0I1F3</accession>
<name>A0A8K0I1F3_COCNU</name>
<proteinExistence type="predicted"/>
<gene>
    <name evidence="2" type="ORF">COCNU_03G000420</name>
</gene>
<keyword evidence="3" id="KW-1185">Reference proteome</keyword>
<feature type="compositionally biased region" description="Low complexity" evidence="1">
    <location>
        <begin position="101"/>
        <end position="116"/>
    </location>
</feature>
<dbReference type="OrthoDB" id="1431247at2759"/>
<dbReference type="SUPFAM" id="SSF49764">
    <property type="entry name" value="HSP20-like chaperones"/>
    <property type="match status" value="1"/>
</dbReference>
<organism evidence="2 3">
    <name type="scientific">Cocos nucifera</name>
    <name type="common">Coconut palm</name>
    <dbReference type="NCBI Taxonomy" id="13894"/>
    <lineage>
        <taxon>Eukaryota</taxon>
        <taxon>Viridiplantae</taxon>
        <taxon>Streptophyta</taxon>
        <taxon>Embryophyta</taxon>
        <taxon>Tracheophyta</taxon>
        <taxon>Spermatophyta</taxon>
        <taxon>Magnoliopsida</taxon>
        <taxon>Liliopsida</taxon>
        <taxon>Arecaceae</taxon>
        <taxon>Arecoideae</taxon>
        <taxon>Cocoseae</taxon>
        <taxon>Attaleinae</taxon>
        <taxon>Cocos</taxon>
    </lineage>
</organism>
<reference evidence="2" key="1">
    <citation type="journal article" date="2017" name="Gigascience">
        <title>The genome draft of coconut (Cocos nucifera).</title>
        <authorList>
            <person name="Xiao Y."/>
            <person name="Xu P."/>
            <person name="Fan H."/>
            <person name="Baudouin L."/>
            <person name="Xia W."/>
            <person name="Bocs S."/>
            <person name="Xu J."/>
            <person name="Li Q."/>
            <person name="Guo A."/>
            <person name="Zhou L."/>
            <person name="Li J."/>
            <person name="Wu Y."/>
            <person name="Ma Z."/>
            <person name="Armero A."/>
            <person name="Issali A.E."/>
            <person name="Liu N."/>
            <person name="Peng M."/>
            <person name="Yang Y."/>
        </authorList>
    </citation>
    <scope>NUCLEOTIDE SEQUENCE</scope>
    <source>
        <tissue evidence="2">Spear leaf of Hainan Tall coconut</tissue>
    </source>
</reference>